<dbReference type="EC" id="3.2.2.n1" evidence="3"/>
<dbReference type="GO" id="GO:0008714">
    <property type="term" value="F:AMP nucleosidase activity"/>
    <property type="evidence" value="ECO:0007669"/>
    <property type="project" value="UniProtKB-EC"/>
</dbReference>
<dbReference type="GO" id="GO:0005829">
    <property type="term" value="C:cytosol"/>
    <property type="evidence" value="ECO:0007669"/>
    <property type="project" value="TreeGrafter"/>
</dbReference>
<evidence type="ECO:0000313" key="4">
    <source>
        <dbReference type="EMBL" id="MBP5856730.1"/>
    </source>
</evidence>
<dbReference type="InterPro" id="IPR005269">
    <property type="entry name" value="LOG"/>
</dbReference>
<keyword evidence="3" id="KW-0203">Cytokinin biosynthesis</keyword>
<evidence type="ECO:0000256" key="2">
    <source>
        <dbReference type="ARBA" id="ARBA00006763"/>
    </source>
</evidence>
<dbReference type="InterPro" id="IPR031100">
    <property type="entry name" value="LOG_fam"/>
</dbReference>
<dbReference type="Pfam" id="PF03641">
    <property type="entry name" value="Lysine_decarbox"/>
    <property type="match status" value="1"/>
</dbReference>
<dbReference type="NCBIfam" id="TIGR00730">
    <property type="entry name" value="Rossman fold protein, TIGR00730 family"/>
    <property type="match status" value="1"/>
</dbReference>
<evidence type="ECO:0000313" key="5">
    <source>
        <dbReference type="Proteomes" id="UP000672602"/>
    </source>
</evidence>
<dbReference type="PANTHER" id="PTHR31223:SF70">
    <property type="entry name" value="LOG FAMILY PROTEIN YJL055W"/>
    <property type="match status" value="1"/>
</dbReference>
<dbReference type="Proteomes" id="UP000672602">
    <property type="component" value="Unassembled WGS sequence"/>
</dbReference>
<dbReference type="AlphaFoldDB" id="A0A8J7RY57"/>
<gene>
    <name evidence="4" type="ORF">KAJ83_06900</name>
</gene>
<organism evidence="4 5">
    <name type="scientific">Marivibrio halodurans</name>
    <dbReference type="NCBI Taxonomy" id="2039722"/>
    <lineage>
        <taxon>Bacteria</taxon>
        <taxon>Pseudomonadati</taxon>
        <taxon>Pseudomonadota</taxon>
        <taxon>Alphaproteobacteria</taxon>
        <taxon>Rhodospirillales</taxon>
        <taxon>Rhodospirillaceae</taxon>
        <taxon>Marivibrio</taxon>
    </lineage>
</organism>
<keyword evidence="5" id="KW-1185">Reference proteome</keyword>
<sequence length="201" mass="22154">MTGEITVQPPLRSICVYCGSSKGNRPDYLEGAQSLGRLLAESRIRLVYGGGSIGLMGSMAGACLDAGGQVTGIIPHFLDRLEVGMEGLTEIEKTESMHERKQRMAELSDGFVVMPGGLGTLDETFEILTWRQLQLHDKPIVLLNIAGYWDLFVHLLEHQVNEGFVKPAHLDLFQVVDTPEQVIPALARQPADRGDIRSKWT</sequence>
<proteinExistence type="inferred from homology"/>
<comment type="similarity">
    <text evidence="2 3">Belongs to the LOG family.</text>
</comment>
<comment type="caution">
    <text evidence="4">The sequence shown here is derived from an EMBL/GenBank/DDBJ whole genome shotgun (WGS) entry which is preliminary data.</text>
</comment>
<dbReference type="GO" id="GO:0009691">
    <property type="term" value="P:cytokinin biosynthetic process"/>
    <property type="evidence" value="ECO:0007669"/>
    <property type="project" value="UniProtKB-UniRule"/>
</dbReference>
<dbReference type="Gene3D" id="3.40.50.450">
    <property type="match status" value="1"/>
</dbReference>
<accession>A0A8J7RY57</accession>
<keyword evidence="3" id="KW-0378">Hydrolase</keyword>
<dbReference type="SUPFAM" id="SSF102405">
    <property type="entry name" value="MCP/YpsA-like"/>
    <property type="match status" value="1"/>
</dbReference>
<dbReference type="PANTHER" id="PTHR31223">
    <property type="entry name" value="LOG FAMILY PROTEIN YJL055W"/>
    <property type="match status" value="1"/>
</dbReference>
<name>A0A8J7RY57_9PROT</name>
<protein>
    <recommendedName>
        <fullName evidence="3">Cytokinin riboside 5'-monophosphate phosphoribohydrolase</fullName>
        <ecNumber evidence="3">3.2.2.n1</ecNumber>
    </recommendedName>
</protein>
<evidence type="ECO:0000256" key="1">
    <source>
        <dbReference type="ARBA" id="ARBA00000274"/>
    </source>
</evidence>
<dbReference type="EMBL" id="JAGMWN010000003">
    <property type="protein sequence ID" value="MBP5856730.1"/>
    <property type="molecule type" value="Genomic_DNA"/>
</dbReference>
<reference evidence="4" key="1">
    <citation type="submission" date="2021-04" db="EMBL/GenBank/DDBJ databases">
        <authorList>
            <person name="Zhang D.-C."/>
        </authorList>
    </citation>
    <scope>NUCLEOTIDE SEQUENCE</scope>
    <source>
        <strain evidence="4">CGMCC 1.15697</strain>
    </source>
</reference>
<evidence type="ECO:0000256" key="3">
    <source>
        <dbReference type="RuleBase" id="RU363015"/>
    </source>
</evidence>
<comment type="catalytic activity">
    <reaction evidence="1">
        <text>AMP + H2O = D-ribose 5-phosphate + adenine</text>
        <dbReference type="Rhea" id="RHEA:20129"/>
        <dbReference type="ChEBI" id="CHEBI:15377"/>
        <dbReference type="ChEBI" id="CHEBI:16708"/>
        <dbReference type="ChEBI" id="CHEBI:78346"/>
        <dbReference type="ChEBI" id="CHEBI:456215"/>
        <dbReference type="EC" id="3.2.2.4"/>
    </reaction>
</comment>